<sequence>MTRLSTHRASAPSITSLVHNLRCGLISWVTPSPPSSASMMLYRPS</sequence>
<reference evidence="2" key="1">
    <citation type="journal article" date="2013" name="Nature">
        <title>Draft genome of the wheat A-genome progenitor Triticum urartu.</title>
        <authorList>
            <person name="Ling H.Q."/>
            <person name="Zhao S."/>
            <person name="Liu D."/>
            <person name="Wang J."/>
            <person name="Sun H."/>
            <person name="Zhang C."/>
            <person name="Fan H."/>
            <person name="Li D."/>
            <person name="Dong L."/>
            <person name="Tao Y."/>
            <person name="Gao C."/>
            <person name="Wu H."/>
            <person name="Li Y."/>
            <person name="Cui Y."/>
            <person name="Guo X."/>
            <person name="Zheng S."/>
            <person name="Wang B."/>
            <person name="Yu K."/>
            <person name="Liang Q."/>
            <person name="Yang W."/>
            <person name="Lou X."/>
            <person name="Chen J."/>
            <person name="Feng M."/>
            <person name="Jian J."/>
            <person name="Zhang X."/>
            <person name="Luo G."/>
            <person name="Jiang Y."/>
            <person name="Liu J."/>
            <person name="Wang Z."/>
            <person name="Sha Y."/>
            <person name="Zhang B."/>
            <person name="Wu H."/>
            <person name="Tang D."/>
            <person name="Shen Q."/>
            <person name="Xue P."/>
            <person name="Zou S."/>
            <person name="Wang X."/>
            <person name="Liu X."/>
            <person name="Wang F."/>
            <person name="Yang Y."/>
            <person name="An X."/>
            <person name="Dong Z."/>
            <person name="Zhang K."/>
            <person name="Zhang X."/>
            <person name="Luo M.C."/>
            <person name="Dvorak J."/>
            <person name="Tong Y."/>
            <person name="Wang J."/>
            <person name="Yang H."/>
            <person name="Li Z."/>
            <person name="Wang D."/>
            <person name="Zhang A."/>
            <person name="Wang J."/>
        </authorList>
    </citation>
    <scope>NUCLEOTIDE SEQUENCE</scope>
    <source>
        <strain evidence="2">cv. G1812</strain>
    </source>
</reference>
<reference evidence="1" key="3">
    <citation type="submission" date="2022-06" db="UniProtKB">
        <authorList>
            <consortium name="EnsemblPlants"/>
        </authorList>
    </citation>
    <scope>IDENTIFICATION</scope>
</reference>
<organism evidence="1 2">
    <name type="scientific">Triticum urartu</name>
    <name type="common">Red wild einkorn</name>
    <name type="synonym">Crithodium urartu</name>
    <dbReference type="NCBI Taxonomy" id="4572"/>
    <lineage>
        <taxon>Eukaryota</taxon>
        <taxon>Viridiplantae</taxon>
        <taxon>Streptophyta</taxon>
        <taxon>Embryophyta</taxon>
        <taxon>Tracheophyta</taxon>
        <taxon>Spermatophyta</taxon>
        <taxon>Magnoliopsida</taxon>
        <taxon>Liliopsida</taxon>
        <taxon>Poales</taxon>
        <taxon>Poaceae</taxon>
        <taxon>BOP clade</taxon>
        <taxon>Pooideae</taxon>
        <taxon>Triticodae</taxon>
        <taxon>Triticeae</taxon>
        <taxon>Triticinae</taxon>
        <taxon>Triticum</taxon>
    </lineage>
</organism>
<evidence type="ECO:0000313" key="1">
    <source>
        <dbReference type="EnsemblPlants" id="TuG1812G0400003428.01.T01.cds286815"/>
    </source>
</evidence>
<accession>A0A8R7U9E2</accession>
<reference evidence="1" key="2">
    <citation type="submission" date="2018-03" db="EMBL/GenBank/DDBJ databases">
        <title>The Triticum urartu genome reveals the dynamic nature of wheat genome evolution.</title>
        <authorList>
            <person name="Ling H."/>
            <person name="Ma B."/>
            <person name="Shi X."/>
            <person name="Liu H."/>
            <person name="Dong L."/>
            <person name="Sun H."/>
            <person name="Cao Y."/>
            <person name="Gao Q."/>
            <person name="Zheng S."/>
            <person name="Li Y."/>
            <person name="Yu Y."/>
            <person name="Du H."/>
            <person name="Qi M."/>
            <person name="Li Y."/>
            <person name="Yu H."/>
            <person name="Cui Y."/>
            <person name="Wang N."/>
            <person name="Chen C."/>
            <person name="Wu H."/>
            <person name="Zhao Y."/>
            <person name="Zhang J."/>
            <person name="Li Y."/>
            <person name="Zhou W."/>
            <person name="Zhang B."/>
            <person name="Hu W."/>
            <person name="Eijk M."/>
            <person name="Tang J."/>
            <person name="Witsenboer H."/>
            <person name="Zhao S."/>
            <person name="Li Z."/>
            <person name="Zhang A."/>
            <person name="Wang D."/>
            <person name="Liang C."/>
        </authorList>
    </citation>
    <scope>NUCLEOTIDE SEQUENCE [LARGE SCALE GENOMIC DNA]</scope>
    <source>
        <strain evidence="1">cv. G1812</strain>
    </source>
</reference>
<protein>
    <submittedName>
        <fullName evidence="1">Uncharacterized protein</fullName>
    </submittedName>
</protein>
<proteinExistence type="predicted"/>
<dbReference type="Gramene" id="TuG1812G0400003428.01.T01">
    <property type="protein sequence ID" value="TuG1812G0400003428.01.T01.cds286815"/>
    <property type="gene ID" value="TuG1812G0400003428.01"/>
</dbReference>
<dbReference type="Proteomes" id="UP000015106">
    <property type="component" value="Chromosome 4"/>
</dbReference>
<dbReference type="AlphaFoldDB" id="A0A8R7U9E2"/>
<dbReference type="EnsemblPlants" id="TuG1812G0400003428.01.T01">
    <property type="protein sequence ID" value="TuG1812G0400003428.01.T01.cds286815"/>
    <property type="gene ID" value="TuG1812G0400003428.01"/>
</dbReference>
<keyword evidence="2" id="KW-1185">Reference proteome</keyword>
<evidence type="ECO:0000313" key="2">
    <source>
        <dbReference type="Proteomes" id="UP000015106"/>
    </source>
</evidence>
<name>A0A8R7U9E2_TRIUA</name>